<dbReference type="Proteomes" id="UP000192247">
    <property type="component" value="Unassembled WGS sequence"/>
</dbReference>
<name>A0A1V9XE69_9ACAR</name>
<comment type="caution">
    <text evidence="3">The sequence shown here is derived from an EMBL/GenBank/DDBJ whole genome shotgun (WGS) entry which is preliminary data.</text>
</comment>
<dbReference type="InterPro" id="IPR040154">
    <property type="entry name" value="Biotinidase/VNN"/>
</dbReference>
<dbReference type="Gene3D" id="3.60.110.10">
    <property type="entry name" value="Carbon-nitrogen hydrolase"/>
    <property type="match status" value="1"/>
</dbReference>
<organism evidence="3 4">
    <name type="scientific">Tropilaelaps mercedesae</name>
    <dbReference type="NCBI Taxonomy" id="418985"/>
    <lineage>
        <taxon>Eukaryota</taxon>
        <taxon>Metazoa</taxon>
        <taxon>Ecdysozoa</taxon>
        <taxon>Arthropoda</taxon>
        <taxon>Chelicerata</taxon>
        <taxon>Arachnida</taxon>
        <taxon>Acari</taxon>
        <taxon>Parasitiformes</taxon>
        <taxon>Mesostigmata</taxon>
        <taxon>Gamasina</taxon>
        <taxon>Dermanyssoidea</taxon>
        <taxon>Laelapidae</taxon>
        <taxon>Tropilaelaps</taxon>
    </lineage>
</organism>
<dbReference type="PANTHER" id="PTHR10609:SF27">
    <property type="entry name" value="CN HYDROLASE DOMAIN-CONTAINING PROTEIN-RELATED"/>
    <property type="match status" value="1"/>
</dbReference>
<dbReference type="InterPro" id="IPR036526">
    <property type="entry name" value="C-N_Hydrolase_sf"/>
</dbReference>
<dbReference type="AlphaFoldDB" id="A0A1V9XE69"/>
<feature type="non-terminal residue" evidence="3">
    <location>
        <position position="1"/>
    </location>
</feature>
<dbReference type="EMBL" id="MNPL01013387">
    <property type="protein sequence ID" value="OQR71837.1"/>
    <property type="molecule type" value="Genomic_DNA"/>
</dbReference>
<protein>
    <submittedName>
        <fullName evidence="3">Vascular non-inflammatory molecule 2-like</fullName>
    </submittedName>
</protein>
<dbReference type="Pfam" id="PF00795">
    <property type="entry name" value="CN_hydrolase"/>
    <property type="match status" value="1"/>
</dbReference>
<evidence type="ECO:0000259" key="2">
    <source>
        <dbReference type="PROSITE" id="PS50263"/>
    </source>
</evidence>
<evidence type="ECO:0000313" key="4">
    <source>
        <dbReference type="Proteomes" id="UP000192247"/>
    </source>
</evidence>
<evidence type="ECO:0000256" key="1">
    <source>
        <dbReference type="ARBA" id="ARBA00008225"/>
    </source>
</evidence>
<dbReference type="OrthoDB" id="6419659at2759"/>
<sequence length="305" mass="34091">CGLLICPEHGLHTGLSVEQRLLSSEPIPLLDTEPSDENQIALATLAKTARANGLYLVCSVIERDEAFYNTTVILDPRGKIIGRHRKMHLYSEAGLMPSREKPRKVHIPGIGQVELITCFDLLFAEANQESNSDLALWLTHWYDETPHLTVLSTARAWAISNRTPIVACNARLVREGTLGAGVFFPDGSGQYSMSFSKKREALHVFDLNETSSAIIRNPRDVLTPDSIYQPIATDMSRFDQVPLVRMAGTLRIDLLTASCQIIYELQRPSDETLYIMLAAEGTRRFGNGDRLYMQELYVVAVNKKT</sequence>
<keyword evidence="4" id="KW-1185">Reference proteome</keyword>
<dbReference type="STRING" id="418985.A0A1V9XE69"/>
<evidence type="ECO:0000313" key="3">
    <source>
        <dbReference type="EMBL" id="OQR71837.1"/>
    </source>
</evidence>
<feature type="non-terminal residue" evidence="3">
    <location>
        <position position="305"/>
    </location>
</feature>
<dbReference type="InterPro" id="IPR003010">
    <property type="entry name" value="C-N_Hydrolase"/>
</dbReference>
<dbReference type="PROSITE" id="PS50263">
    <property type="entry name" value="CN_HYDROLASE"/>
    <property type="match status" value="1"/>
</dbReference>
<accession>A0A1V9XE69</accession>
<feature type="domain" description="CN hydrolase" evidence="2">
    <location>
        <begin position="1"/>
        <end position="209"/>
    </location>
</feature>
<proteinExistence type="inferred from homology"/>
<gene>
    <name evidence="3" type="ORF">BIW11_10750</name>
</gene>
<comment type="similarity">
    <text evidence="1">Belongs to the carbon-nitrogen hydrolase superfamily. BTD/VNN family.</text>
</comment>
<reference evidence="3 4" key="1">
    <citation type="journal article" date="2017" name="Gigascience">
        <title>Draft genome of the honey bee ectoparasitic mite, Tropilaelaps mercedesae, is shaped by the parasitic life history.</title>
        <authorList>
            <person name="Dong X."/>
            <person name="Armstrong S.D."/>
            <person name="Xia D."/>
            <person name="Makepeace B.L."/>
            <person name="Darby A.C."/>
            <person name="Kadowaki T."/>
        </authorList>
    </citation>
    <scope>NUCLEOTIDE SEQUENCE [LARGE SCALE GENOMIC DNA]</scope>
    <source>
        <strain evidence="3">Wuxi-XJTLU</strain>
    </source>
</reference>
<dbReference type="SUPFAM" id="SSF56317">
    <property type="entry name" value="Carbon-nitrogen hydrolase"/>
    <property type="match status" value="1"/>
</dbReference>
<dbReference type="InParanoid" id="A0A1V9XE69"/>
<dbReference type="PANTHER" id="PTHR10609">
    <property type="entry name" value="BIOTINIDASE-RELATED"/>
    <property type="match status" value="1"/>
</dbReference>